<dbReference type="GO" id="GO:0008270">
    <property type="term" value="F:zinc ion binding"/>
    <property type="evidence" value="ECO:0007669"/>
    <property type="project" value="UniProtKB-KW"/>
</dbReference>
<feature type="compositionally biased region" description="Low complexity" evidence="5">
    <location>
        <begin position="185"/>
        <end position="194"/>
    </location>
</feature>
<evidence type="ECO:0000256" key="2">
    <source>
        <dbReference type="ARBA" id="ARBA00022771"/>
    </source>
</evidence>
<protein>
    <recommendedName>
        <fullName evidence="6">PHD-type domain-containing protein</fullName>
    </recommendedName>
</protein>
<evidence type="ECO:0000256" key="4">
    <source>
        <dbReference type="PROSITE-ProRule" id="PRU00146"/>
    </source>
</evidence>
<gene>
    <name evidence="7" type="ORF">BXZ70DRAFT_104272</name>
</gene>
<dbReference type="AlphaFoldDB" id="A0A8K0UR93"/>
<keyword evidence="1" id="KW-0479">Metal-binding</keyword>
<evidence type="ECO:0000256" key="5">
    <source>
        <dbReference type="SAM" id="MobiDB-lite"/>
    </source>
</evidence>
<feature type="region of interest" description="Disordered" evidence="5">
    <location>
        <begin position="516"/>
        <end position="568"/>
    </location>
</feature>
<feature type="region of interest" description="Disordered" evidence="5">
    <location>
        <begin position="1"/>
        <end position="230"/>
    </location>
</feature>
<feature type="region of interest" description="Disordered" evidence="5">
    <location>
        <begin position="336"/>
        <end position="387"/>
    </location>
</feature>
<feature type="compositionally biased region" description="Low complexity" evidence="5">
    <location>
        <begin position="691"/>
        <end position="703"/>
    </location>
</feature>
<dbReference type="Pfam" id="PF00628">
    <property type="entry name" value="PHD"/>
    <property type="match status" value="1"/>
</dbReference>
<dbReference type="InterPro" id="IPR019787">
    <property type="entry name" value="Znf_PHD-finger"/>
</dbReference>
<feature type="compositionally biased region" description="Basic and acidic residues" evidence="5">
    <location>
        <begin position="371"/>
        <end position="381"/>
    </location>
</feature>
<proteinExistence type="predicted"/>
<dbReference type="InterPro" id="IPR001965">
    <property type="entry name" value="Znf_PHD"/>
</dbReference>
<dbReference type="PROSITE" id="PS01359">
    <property type="entry name" value="ZF_PHD_1"/>
    <property type="match status" value="1"/>
</dbReference>
<feature type="region of interest" description="Disordered" evidence="5">
    <location>
        <begin position="671"/>
        <end position="703"/>
    </location>
</feature>
<reference evidence="7" key="1">
    <citation type="journal article" date="2021" name="New Phytol.">
        <title>Evolutionary innovations through gain and loss of genes in the ectomycorrhizal Boletales.</title>
        <authorList>
            <person name="Wu G."/>
            <person name="Miyauchi S."/>
            <person name="Morin E."/>
            <person name="Kuo A."/>
            <person name="Drula E."/>
            <person name="Varga T."/>
            <person name="Kohler A."/>
            <person name="Feng B."/>
            <person name="Cao Y."/>
            <person name="Lipzen A."/>
            <person name="Daum C."/>
            <person name="Hundley H."/>
            <person name="Pangilinan J."/>
            <person name="Johnson J."/>
            <person name="Barry K."/>
            <person name="LaButti K."/>
            <person name="Ng V."/>
            <person name="Ahrendt S."/>
            <person name="Min B."/>
            <person name="Choi I.G."/>
            <person name="Park H."/>
            <person name="Plett J.M."/>
            <person name="Magnuson J."/>
            <person name="Spatafora J.W."/>
            <person name="Nagy L.G."/>
            <person name="Henrissat B."/>
            <person name="Grigoriev I.V."/>
            <person name="Yang Z.L."/>
            <person name="Xu J."/>
            <person name="Martin F.M."/>
        </authorList>
    </citation>
    <scope>NUCLEOTIDE SEQUENCE</scope>
    <source>
        <strain evidence="7">KKN 215</strain>
    </source>
</reference>
<feature type="compositionally biased region" description="Polar residues" evidence="5">
    <location>
        <begin position="354"/>
        <end position="370"/>
    </location>
</feature>
<accession>A0A8K0UR93</accession>
<dbReference type="InterPro" id="IPR019786">
    <property type="entry name" value="Zinc_finger_PHD-type_CS"/>
</dbReference>
<feature type="compositionally biased region" description="Basic and acidic residues" evidence="5">
    <location>
        <begin position="17"/>
        <end position="29"/>
    </location>
</feature>
<dbReference type="PROSITE" id="PS50016">
    <property type="entry name" value="ZF_PHD_2"/>
    <property type="match status" value="1"/>
</dbReference>
<feature type="domain" description="PHD-type" evidence="6">
    <location>
        <begin position="609"/>
        <end position="661"/>
    </location>
</feature>
<organism evidence="7 8">
    <name type="scientific">Cristinia sonorae</name>
    <dbReference type="NCBI Taxonomy" id="1940300"/>
    <lineage>
        <taxon>Eukaryota</taxon>
        <taxon>Fungi</taxon>
        <taxon>Dikarya</taxon>
        <taxon>Basidiomycota</taxon>
        <taxon>Agaricomycotina</taxon>
        <taxon>Agaricomycetes</taxon>
        <taxon>Agaricomycetidae</taxon>
        <taxon>Agaricales</taxon>
        <taxon>Pleurotineae</taxon>
        <taxon>Stephanosporaceae</taxon>
        <taxon>Cristinia</taxon>
    </lineage>
</organism>
<keyword evidence="2 4" id="KW-0863">Zinc-finger</keyword>
<comment type="caution">
    <text evidence="7">The sequence shown here is derived from an EMBL/GenBank/DDBJ whole genome shotgun (WGS) entry which is preliminary data.</text>
</comment>
<dbReference type="InterPro" id="IPR011011">
    <property type="entry name" value="Znf_FYVE_PHD"/>
</dbReference>
<dbReference type="EMBL" id="JAEVFJ010000012">
    <property type="protein sequence ID" value="KAH8101591.1"/>
    <property type="molecule type" value="Genomic_DNA"/>
</dbReference>
<dbReference type="Proteomes" id="UP000813824">
    <property type="component" value="Unassembled WGS sequence"/>
</dbReference>
<feature type="compositionally biased region" description="Low complexity" evidence="5">
    <location>
        <begin position="724"/>
        <end position="747"/>
    </location>
</feature>
<sequence length="916" mass="100495">MDNGASAADTAQPELPGGRRDTGGSRESHSFLTPNPSPVSKSFFTPASNRLSHLPTPQSPNDLNFDFELARDSPLRHGARATSTQTHPSTPRERDTPVIDSFPTPESSPLYARRPKSSQNTTTPSPPRTPRRGKFQPEAEITPLAISSRTPPVHRREVSPPLRSTLSSPFVDRSEQHTPSHTRSQSHLSSPDSSPMLVDDVFSPGPSAASTSKSTPLKAPVPTRPAGSEMSRIRLQLAAEKAAHRDWSEARRPDYLKRTKRPSADLEDGYDTDDALALDGKSTANMGVLESPVKGRRIGLFQETSEESFEESLLASGYTPYGDRPAYTEAQTPPTAAIGKARATLSQPAMEWLQQETPAQKSSPRRTNGPSRERTPSEKEVKKRRRLAAFNNFHSTLPKGSLVVVEVEGHGRVLMQKHPGERPPSPTESPTLKKRGAAAASGGRKKKSARATPNIPAKKVGKLLSVDESLPRSEEISKPNWLDTEFPWSMRAQERRERDQREHEEKMKCIARFLDRASDEESDDEDQSLGLTIHEEDDGPTPLRTGRGKMVPLKANPDAHSRDPQERVMLPSDPADARAALLSKRSVRALAFRRRRREADSEIQIGEDEEVCVCKGRDDGRELVQCDDCHTWYHLECIGIRSIQELGREEDPWYCEDCLGAEILAYEPASEPTFVPTDKPLSRNHRDPLMSSSSSALSPFPSWSMDAPIPRTPVHVRDVRSTFSSSSWAGSSSPSRGGPSTPGSSHTIRAYRTPTIFDPSDETSYALSTPSRLPQHGDGLFSTPKMSSASLWSNRSIGPFQTPSRTRRGSRSSGGALPFAFDDSAGRTTSILAYPYDDTPIRRARPRDAEDFINSTQSVLESPSAPPASKGRAPSSPSRGRHPYHHPSLTAPESPTPGRPSTRKVRVGKAAAPLSP</sequence>
<evidence type="ECO:0000313" key="7">
    <source>
        <dbReference type="EMBL" id="KAH8101591.1"/>
    </source>
</evidence>
<feature type="compositionally biased region" description="Basic and acidic residues" evidence="5">
    <location>
        <begin position="557"/>
        <end position="566"/>
    </location>
</feature>
<dbReference type="SMART" id="SM00249">
    <property type="entry name" value="PHD"/>
    <property type="match status" value="1"/>
</dbReference>
<dbReference type="Gene3D" id="3.30.40.10">
    <property type="entry name" value="Zinc/RING finger domain, C3HC4 (zinc finger)"/>
    <property type="match status" value="1"/>
</dbReference>
<dbReference type="InterPro" id="IPR013083">
    <property type="entry name" value="Znf_RING/FYVE/PHD"/>
</dbReference>
<dbReference type="SUPFAM" id="SSF57903">
    <property type="entry name" value="FYVE/PHD zinc finger"/>
    <property type="match status" value="1"/>
</dbReference>
<dbReference type="CDD" id="cd15522">
    <property type="entry name" value="PHD_TAF3"/>
    <property type="match status" value="1"/>
</dbReference>
<keyword evidence="8" id="KW-1185">Reference proteome</keyword>
<evidence type="ECO:0000256" key="1">
    <source>
        <dbReference type="ARBA" id="ARBA00022723"/>
    </source>
</evidence>
<dbReference type="OrthoDB" id="436852at2759"/>
<feature type="compositionally biased region" description="Polar residues" evidence="5">
    <location>
        <begin position="784"/>
        <end position="803"/>
    </location>
</feature>
<evidence type="ECO:0000259" key="6">
    <source>
        <dbReference type="PROSITE" id="PS50016"/>
    </source>
</evidence>
<evidence type="ECO:0000256" key="3">
    <source>
        <dbReference type="ARBA" id="ARBA00022833"/>
    </source>
</evidence>
<name>A0A8K0UR93_9AGAR</name>
<feature type="region of interest" description="Disordered" evidence="5">
    <location>
        <begin position="837"/>
        <end position="916"/>
    </location>
</feature>
<feature type="region of interest" description="Disordered" evidence="5">
    <location>
        <begin position="414"/>
        <end position="456"/>
    </location>
</feature>
<keyword evidence="3" id="KW-0862">Zinc</keyword>
<feature type="compositionally biased region" description="Polar residues" evidence="5">
    <location>
        <begin position="30"/>
        <end position="62"/>
    </location>
</feature>
<feature type="compositionally biased region" description="Polar residues" evidence="5">
    <location>
        <begin position="762"/>
        <end position="772"/>
    </location>
</feature>
<feature type="region of interest" description="Disordered" evidence="5">
    <location>
        <begin position="724"/>
        <end position="822"/>
    </location>
</feature>
<evidence type="ECO:0000313" key="8">
    <source>
        <dbReference type="Proteomes" id="UP000813824"/>
    </source>
</evidence>